<dbReference type="InterPro" id="IPR036890">
    <property type="entry name" value="HATPase_C_sf"/>
</dbReference>
<evidence type="ECO:0000313" key="11">
    <source>
        <dbReference type="EMBL" id="SHN42736.1"/>
    </source>
</evidence>
<evidence type="ECO:0000313" key="12">
    <source>
        <dbReference type="Proteomes" id="UP000184440"/>
    </source>
</evidence>
<evidence type="ECO:0000256" key="8">
    <source>
        <dbReference type="ARBA" id="ARBA00023012"/>
    </source>
</evidence>
<proteinExistence type="predicted"/>
<dbReference type="PANTHER" id="PTHR24421:SF10">
    <property type="entry name" value="NITRATE_NITRITE SENSOR PROTEIN NARQ"/>
    <property type="match status" value="1"/>
</dbReference>
<evidence type="ECO:0000256" key="4">
    <source>
        <dbReference type="ARBA" id="ARBA00022679"/>
    </source>
</evidence>
<keyword evidence="9" id="KW-1133">Transmembrane helix</keyword>
<dbReference type="Proteomes" id="UP000184440">
    <property type="component" value="Unassembled WGS sequence"/>
</dbReference>
<accession>A0A1M7R913</accession>
<feature type="transmembrane region" description="Helical" evidence="9">
    <location>
        <begin position="114"/>
        <end position="135"/>
    </location>
</feature>
<evidence type="ECO:0000256" key="3">
    <source>
        <dbReference type="ARBA" id="ARBA00022553"/>
    </source>
</evidence>
<dbReference type="EMBL" id="FRCS01000008">
    <property type="protein sequence ID" value="SHN42736.1"/>
    <property type="molecule type" value="Genomic_DNA"/>
</dbReference>
<dbReference type="Gene3D" id="3.30.565.10">
    <property type="entry name" value="Histidine kinase-like ATPase, C-terminal domain"/>
    <property type="match status" value="1"/>
</dbReference>
<sequence>MRNWRVDVGLTVLALALGLLFLADDGVEHPVADVVLGAFACGGLVIARRRWTVPIAVALIPMLAVSTVSMGASVVVLAVVARYRSWPVTLAVAGLHASLFVGAFTVVAHGSPEYVAAVVIVLALDAAMVASGKLVRSQRLLVESWQARAREAEEGQRLRVEEARHAERERIAREMHDVLAHRISLLAVHAGALEVRKSAPEDERRAAGVIRESAYAALEDLREVIGMLRSDGDDADRPQPTLTDVPALVEQSRQAGVPVTLDNRSDGPVADGVGRHVYRVVQEGLTNARKHAPDAPVRVVLSDRDGGLAVEITNRMSAAGASLPGAGSGLVGLRERMELVGGSLEHGRTDTGDFRLSAWVPERTP</sequence>
<reference evidence="11 12" key="1">
    <citation type="submission" date="2016-11" db="EMBL/GenBank/DDBJ databases">
        <authorList>
            <person name="Jaros S."/>
            <person name="Januszkiewicz K."/>
            <person name="Wedrychowicz H."/>
        </authorList>
    </citation>
    <scope>NUCLEOTIDE SEQUENCE [LARGE SCALE GENOMIC DNA]</scope>
    <source>
        <strain evidence="11 12">DSM 46144</strain>
    </source>
</reference>
<gene>
    <name evidence="11" type="ORF">SAMN05443668_108343</name>
</gene>
<evidence type="ECO:0000256" key="9">
    <source>
        <dbReference type="SAM" id="Phobius"/>
    </source>
</evidence>
<dbReference type="STRING" id="134849.SAMN05443668_108343"/>
<name>A0A1M7R913_9ACTN</name>
<dbReference type="PANTHER" id="PTHR24421">
    <property type="entry name" value="NITRATE/NITRITE SENSOR PROTEIN NARX-RELATED"/>
    <property type="match status" value="1"/>
</dbReference>
<keyword evidence="7" id="KW-0067">ATP-binding</keyword>
<dbReference type="OrthoDB" id="227596at2"/>
<dbReference type="AlphaFoldDB" id="A0A1M7R913"/>
<evidence type="ECO:0000256" key="5">
    <source>
        <dbReference type="ARBA" id="ARBA00022741"/>
    </source>
</evidence>
<dbReference type="EC" id="2.7.13.3" evidence="2"/>
<keyword evidence="8" id="KW-0902">Two-component regulatory system</keyword>
<keyword evidence="4" id="KW-0808">Transferase</keyword>
<comment type="catalytic activity">
    <reaction evidence="1">
        <text>ATP + protein L-histidine = ADP + protein N-phospho-L-histidine.</text>
        <dbReference type="EC" id="2.7.13.3"/>
    </reaction>
</comment>
<feature type="transmembrane region" description="Helical" evidence="9">
    <location>
        <begin position="55"/>
        <end position="81"/>
    </location>
</feature>
<dbReference type="SUPFAM" id="SSF55874">
    <property type="entry name" value="ATPase domain of HSP90 chaperone/DNA topoisomerase II/histidine kinase"/>
    <property type="match status" value="1"/>
</dbReference>
<organism evidence="11 12">
    <name type="scientific">Cryptosporangium aurantiacum</name>
    <dbReference type="NCBI Taxonomy" id="134849"/>
    <lineage>
        <taxon>Bacteria</taxon>
        <taxon>Bacillati</taxon>
        <taxon>Actinomycetota</taxon>
        <taxon>Actinomycetes</taxon>
        <taxon>Cryptosporangiales</taxon>
        <taxon>Cryptosporangiaceae</taxon>
        <taxon>Cryptosporangium</taxon>
    </lineage>
</organism>
<keyword evidence="9" id="KW-0472">Membrane</keyword>
<keyword evidence="5" id="KW-0547">Nucleotide-binding</keyword>
<dbReference type="RefSeq" id="WP_073260566.1">
    <property type="nucleotide sequence ID" value="NZ_FRCS01000008.1"/>
</dbReference>
<evidence type="ECO:0000256" key="7">
    <source>
        <dbReference type="ARBA" id="ARBA00022840"/>
    </source>
</evidence>
<dbReference type="Pfam" id="PF07730">
    <property type="entry name" value="HisKA_3"/>
    <property type="match status" value="1"/>
</dbReference>
<protein>
    <recommendedName>
        <fullName evidence="2">histidine kinase</fullName>
        <ecNumber evidence="2">2.7.13.3</ecNumber>
    </recommendedName>
</protein>
<evidence type="ECO:0000256" key="6">
    <source>
        <dbReference type="ARBA" id="ARBA00022777"/>
    </source>
</evidence>
<dbReference type="CDD" id="cd16917">
    <property type="entry name" value="HATPase_UhpB-NarQ-NarX-like"/>
    <property type="match status" value="1"/>
</dbReference>
<dbReference type="GO" id="GO:0000155">
    <property type="term" value="F:phosphorelay sensor kinase activity"/>
    <property type="evidence" value="ECO:0007669"/>
    <property type="project" value="InterPro"/>
</dbReference>
<evidence type="ECO:0000256" key="1">
    <source>
        <dbReference type="ARBA" id="ARBA00000085"/>
    </source>
</evidence>
<keyword evidence="9" id="KW-0812">Transmembrane</keyword>
<dbReference type="GO" id="GO:0005524">
    <property type="term" value="F:ATP binding"/>
    <property type="evidence" value="ECO:0007669"/>
    <property type="project" value="UniProtKB-KW"/>
</dbReference>
<keyword evidence="12" id="KW-1185">Reference proteome</keyword>
<dbReference type="GO" id="GO:0046983">
    <property type="term" value="F:protein dimerization activity"/>
    <property type="evidence" value="ECO:0007669"/>
    <property type="project" value="InterPro"/>
</dbReference>
<keyword evidence="3" id="KW-0597">Phosphoprotein</keyword>
<evidence type="ECO:0000256" key="2">
    <source>
        <dbReference type="ARBA" id="ARBA00012438"/>
    </source>
</evidence>
<feature type="transmembrane region" description="Helical" evidence="9">
    <location>
        <begin position="88"/>
        <end position="108"/>
    </location>
</feature>
<feature type="domain" description="Signal transduction histidine kinase subgroup 3 dimerisation and phosphoacceptor" evidence="10">
    <location>
        <begin position="167"/>
        <end position="231"/>
    </location>
</feature>
<dbReference type="Gene3D" id="1.20.5.1930">
    <property type="match status" value="1"/>
</dbReference>
<dbReference type="GO" id="GO:0016020">
    <property type="term" value="C:membrane"/>
    <property type="evidence" value="ECO:0007669"/>
    <property type="project" value="InterPro"/>
</dbReference>
<dbReference type="InterPro" id="IPR011712">
    <property type="entry name" value="Sig_transdc_His_kin_sub3_dim/P"/>
</dbReference>
<dbReference type="InterPro" id="IPR050482">
    <property type="entry name" value="Sensor_HK_TwoCompSys"/>
</dbReference>
<evidence type="ECO:0000259" key="10">
    <source>
        <dbReference type="Pfam" id="PF07730"/>
    </source>
</evidence>
<keyword evidence="6 11" id="KW-0418">Kinase</keyword>